<gene>
    <name evidence="1" type="ORF">B0I35DRAFT_485278</name>
</gene>
<dbReference type="Proteomes" id="UP000813444">
    <property type="component" value="Unassembled WGS sequence"/>
</dbReference>
<keyword evidence="2" id="KW-1185">Reference proteome</keyword>
<proteinExistence type="predicted"/>
<protein>
    <submittedName>
        <fullName evidence="1">Uncharacterized protein</fullName>
    </submittedName>
</protein>
<evidence type="ECO:0000313" key="2">
    <source>
        <dbReference type="Proteomes" id="UP000813444"/>
    </source>
</evidence>
<accession>A0A8K0S874</accession>
<organism evidence="1 2">
    <name type="scientific">Stachybotrys elegans</name>
    <dbReference type="NCBI Taxonomy" id="80388"/>
    <lineage>
        <taxon>Eukaryota</taxon>
        <taxon>Fungi</taxon>
        <taxon>Dikarya</taxon>
        <taxon>Ascomycota</taxon>
        <taxon>Pezizomycotina</taxon>
        <taxon>Sordariomycetes</taxon>
        <taxon>Hypocreomycetidae</taxon>
        <taxon>Hypocreales</taxon>
        <taxon>Stachybotryaceae</taxon>
        <taxon>Stachybotrys</taxon>
    </lineage>
</organism>
<reference evidence="1" key="1">
    <citation type="journal article" date="2021" name="Nat. Commun.">
        <title>Genetic determinants of endophytism in the Arabidopsis root mycobiome.</title>
        <authorList>
            <person name="Mesny F."/>
            <person name="Miyauchi S."/>
            <person name="Thiergart T."/>
            <person name="Pickel B."/>
            <person name="Atanasova L."/>
            <person name="Karlsson M."/>
            <person name="Huettel B."/>
            <person name="Barry K.W."/>
            <person name="Haridas S."/>
            <person name="Chen C."/>
            <person name="Bauer D."/>
            <person name="Andreopoulos W."/>
            <person name="Pangilinan J."/>
            <person name="LaButti K."/>
            <person name="Riley R."/>
            <person name="Lipzen A."/>
            <person name="Clum A."/>
            <person name="Drula E."/>
            <person name="Henrissat B."/>
            <person name="Kohler A."/>
            <person name="Grigoriev I.V."/>
            <person name="Martin F.M."/>
            <person name="Hacquard S."/>
        </authorList>
    </citation>
    <scope>NUCLEOTIDE SEQUENCE</scope>
    <source>
        <strain evidence="1">MPI-CAGE-CH-0235</strain>
    </source>
</reference>
<evidence type="ECO:0000313" key="1">
    <source>
        <dbReference type="EMBL" id="KAH7303275.1"/>
    </source>
</evidence>
<dbReference type="EMBL" id="JAGPNK010000036">
    <property type="protein sequence ID" value="KAH7303275.1"/>
    <property type="molecule type" value="Genomic_DNA"/>
</dbReference>
<comment type="caution">
    <text evidence="1">The sequence shown here is derived from an EMBL/GenBank/DDBJ whole genome shotgun (WGS) entry which is preliminary data.</text>
</comment>
<name>A0A8K0S874_9HYPO</name>
<sequence length="238" mass="26314">MGFFAHAIFAAQPGKLVYDHETVKCVVGKPEAPAPERFLEKLKLAFDQRPDTTNEQHRCIVITVIHPFQVWNGVCFGEPFFNTQRVVEGGIVRHCQLAVEAELGNIQDIVRHCHLAVEAELGNIQDIVHHCGQRWYEIDSAKAVLVRGQDLRHLESLVESGLIEAIDDRFGYEVGVQPGLPGGWQGDQFAPLCTYAVELVNIVASVVHCVFDEAVHHLNLAEGSDPQHKAGSGTIRAL</sequence>
<dbReference type="AlphaFoldDB" id="A0A8K0S874"/>